<name>A0ABW9X7L1_9FIRM</name>
<dbReference type="InterPro" id="IPR000719">
    <property type="entry name" value="Prot_kinase_dom"/>
</dbReference>
<dbReference type="Proteomes" id="UP000452293">
    <property type="component" value="Unassembled WGS sequence"/>
</dbReference>
<evidence type="ECO:0000259" key="2">
    <source>
        <dbReference type="PROSITE" id="PS50011"/>
    </source>
</evidence>
<keyword evidence="1" id="KW-0812">Transmembrane</keyword>
<keyword evidence="1" id="KW-0472">Membrane</keyword>
<feature type="transmembrane region" description="Helical" evidence="1">
    <location>
        <begin position="793"/>
        <end position="814"/>
    </location>
</feature>
<feature type="transmembrane region" description="Helical" evidence="1">
    <location>
        <begin position="649"/>
        <end position="671"/>
    </location>
</feature>
<dbReference type="EMBL" id="WWVW01000034">
    <property type="protein sequence ID" value="MZL78646.1"/>
    <property type="molecule type" value="Genomic_DNA"/>
</dbReference>
<dbReference type="InterPro" id="IPR011009">
    <property type="entry name" value="Kinase-like_dom_sf"/>
</dbReference>
<reference evidence="3 4" key="1">
    <citation type="journal article" date="2019" name="Nat. Med.">
        <title>A library of human gut bacterial isolates paired with longitudinal multiomics data enables mechanistic microbiome research.</title>
        <authorList>
            <person name="Poyet M."/>
            <person name="Groussin M."/>
            <person name="Gibbons S.M."/>
            <person name="Avila-Pacheco J."/>
            <person name="Jiang X."/>
            <person name="Kearney S.M."/>
            <person name="Perrotta A.R."/>
            <person name="Berdy B."/>
            <person name="Zhao S."/>
            <person name="Lieberman T.D."/>
            <person name="Swanson P.K."/>
            <person name="Smith M."/>
            <person name="Roesemann S."/>
            <person name="Alexander J.E."/>
            <person name="Rich S.A."/>
            <person name="Livny J."/>
            <person name="Vlamakis H."/>
            <person name="Clish C."/>
            <person name="Bullock K."/>
            <person name="Deik A."/>
            <person name="Scott J."/>
            <person name="Pierce K.A."/>
            <person name="Xavier R.J."/>
            <person name="Alm E.J."/>
        </authorList>
    </citation>
    <scope>NUCLEOTIDE SEQUENCE [LARGE SCALE GENOMIC DNA]</scope>
    <source>
        <strain evidence="3 4">BIOML-A1</strain>
    </source>
</reference>
<dbReference type="PROSITE" id="PS50011">
    <property type="entry name" value="PROTEIN_KINASE_DOM"/>
    <property type="match status" value="1"/>
</dbReference>
<feature type="transmembrane region" description="Helical" evidence="1">
    <location>
        <begin position="469"/>
        <end position="490"/>
    </location>
</feature>
<protein>
    <recommendedName>
        <fullName evidence="2">Protein kinase domain-containing protein</fullName>
    </recommendedName>
</protein>
<evidence type="ECO:0000313" key="4">
    <source>
        <dbReference type="Proteomes" id="UP000452293"/>
    </source>
</evidence>
<accession>A0ABW9X7L1</accession>
<feature type="domain" description="Protein kinase" evidence="2">
    <location>
        <begin position="25"/>
        <end position="329"/>
    </location>
</feature>
<feature type="transmembrane region" description="Helical" evidence="1">
    <location>
        <begin position="369"/>
        <end position="386"/>
    </location>
</feature>
<proteinExistence type="predicted"/>
<dbReference type="SUPFAM" id="SSF56112">
    <property type="entry name" value="Protein kinase-like (PK-like)"/>
    <property type="match status" value="1"/>
</dbReference>
<gene>
    <name evidence="3" type="ORF">GT718_15110</name>
</gene>
<feature type="transmembrane region" description="Helical" evidence="1">
    <location>
        <begin position="327"/>
        <end position="349"/>
    </location>
</feature>
<dbReference type="Gene3D" id="1.10.510.10">
    <property type="entry name" value="Transferase(Phosphotransferase) domain 1"/>
    <property type="match status" value="1"/>
</dbReference>
<feature type="transmembrane region" description="Helical" evidence="1">
    <location>
        <begin position="613"/>
        <end position="634"/>
    </location>
</feature>
<keyword evidence="4" id="KW-1185">Reference proteome</keyword>
<feature type="transmembrane region" description="Helical" evidence="1">
    <location>
        <begin position="770"/>
        <end position="787"/>
    </location>
</feature>
<feature type="transmembrane region" description="Helical" evidence="1">
    <location>
        <begin position="444"/>
        <end position="463"/>
    </location>
</feature>
<evidence type="ECO:0000256" key="1">
    <source>
        <dbReference type="SAM" id="Phobius"/>
    </source>
</evidence>
<dbReference type="Pfam" id="PF00069">
    <property type="entry name" value="Pkinase"/>
    <property type="match status" value="1"/>
</dbReference>
<comment type="caution">
    <text evidence="3">The sequence shown here is derived from an EMBL/GenBank/DDBJ whole genome shotgun (WGS) entry which is preliminary data.</text>
</comment>
<dbReference type="SMART" id="SM00220">
    <property type="entry name" value="S_TKc"/>
    <property type="match status" value="1"/>
</dbReference>
<dbReference type="RefSeq" id="WP_129975918.1">
    <property type="nucleotide sequence ID" value="NZ_WWVV01000033.1"/>
</dbReference>
<sequence length="837" mass="97680">MKKRVPLRHGTKLYLNNDEGKKYSYTILHLLKTGEQGASCLCYLAEKETDNRTSQVILKEFYPEIDLPGEAIKRTEGVSLCCPEIRRTEWNRQKERFISGIQFMKKLYDCKEIRKYICAEEKVEVLYGYGTVYCENECIKESVSWKADKKNESADEILHIAWRVHEFLKLLHKKKWAYVDLKPSDILLVVSEFTHTVDFPKFFDFNSAVPMGNYRIGDERIEITPEYCPTEFKNLSGDDEIVIDLRSEQYTFGAVLKEMLNGKMQVLAENMRTKILVLLNKLMDYKTEALDEEKISEELLMLRDEIRNDEFQKEYKRLEVRTKKFQIFRIIIAVISTGLYVVTTTGIFFLCMNKGGAGKALAVENGMTIAKMTVILSCITIMLFLVKIANIRIADKLANSTVSCKYYNSALRTGEYNTFRKGKRRKTTFQDTHAANAKRQKLRWILWSVLVIGLIGLLMQAFYWNSLPIFIAGGCALIIILVFGDFLIAINQFYENYREILGLSKDQNGKTAFFMQEYERTNGTFDLNHDFYEKNRRNLYKIRETVCKTCFEDALIYPEGLKNRIRYFFNYDFRRNTVEKYQLASEKERDLRFEPLEMKHIYKMCFDRHQNDLSISTAVVTVLTVIAVAMGLAYHTDLFVDFFGIERKYYLPITVAVLTGATLFSCYQILFSWRDELLVAKVSYKSRYIVDSGLNDELIKDIAAGFVKPVDLARGVHQYTAYRLTREDKKFAMLLNGKKQLKEERIGANNILLRNKSLLHYSFFTGHSRVATATWLSCASLVTIFVWRMQIYWLLPIFVLMAVATHILLQYYVIPRVSVWMMIKRIKKVKKAEMQSR</sequence>
<evidence type="ECO:0000313" key="3">
    <source>
        <dbReference type="EMBL" id="MZL78646.1"/>
    </source>
</evidence>
<organism evidence="3 4">
    <name type="scientific">Blautia massiliensis</name>
    <name type="common">ex Durand et al. 2017</name>
    <dbReference type="NCBI Taxonomy" id="1737424"/>
    <lineage>
        <taxon>Bacteria</taxon>
        <taxon>Bacillati</taxon>
        <taxon>Bacillota</taxon>
        <taxon>Clostridia</taxon>
        <taxon>Lachnospirales</taxon>
        <taxon>Lachnospiraceae</taxon>
        <taxon>Blautia</taxon>
    </lineage>
</organism>
<keyword evidence="1" id="KW-1133">Transmembrane helix</keyword>